<protein>
    <recommendedName>
        <fullName evidence="2 9">DNA mismatch repair protein MSH3</fullName>
    </recommendedName>
    <alternativeName>
        <fullName evidence="2 9">DNA mismatch repair protein MSH3</fullName>
    </alternativeName>
    <alternativeName>
        <fullName evidence="8">MutS protein homolog 3</fullName>
    </alternativeName>
</protein>
<dbReference type="SMART" id="SM00534">
    <property type="entry name" value="MUTSac"/>
    <property type="match status" value="1"/>
</dbReference>
<dbReference type="InterPro" id="IPR000432">
    <property type="entry name" value="DNA_mismatch_repair_MutS_C"/>
</dbReference>
<dbReference type="InterPro" id="IPR007696">
    <property type="entry name" value="DNA_mismatch_repair_MutS_core"/>
</dbReference>
<dbReference type="OrthoDB" id="276261at2759"/>
<feature type="region of interest" description="Disordered" evidence="10">
    <location>
        <begin position="1"/>
        <end position="93"/>
    </location>
</feature>
<dbReference type="Pfam" id="PF05192">
    <property type="entry name" value="MutS_III"/>
    <property type="match status" value="1"/>
</dbReference>
<evidence type="ECO:0000256" key="9">
    <source>
        <dbReference type="ARBA" id="ARBA00073774"/>
    </source>
</evidence>
<dbReference type="GO" id="GO:0007131">
    <property type="term" value="P:reciprocal meiotic recombination"/>
    <property type="evidence" value="ECO:0007669"/>
    <property type="project" value="TreeGrafter"/>
</dbReference>
<dbReference type="Gene3D" id="3.30.420.110">
    <property type="entry name" value="MutS, connector domain"/>
    <property type="match status" value="1"/>
</dbReference>
<keyword evidence="14" id="KW-1185">Reference proteome</keyword>
<evidence type="ECO:0000256" key="4">
    <source>
        <dbReference type="ARBA" id="ARBA00022840"/>
    </source>
</evidence>
<dbReference type="AlphaFoldDB" id="A0A9P8WCF3"/>
<keyword evidence="3" id="KW-0547">Nucleotide-binding</keyword>
<proteinExistence type="inferred from homology"/>
<dbReference type="InterPro" id="IPR045076">
    <property type="entry name" value="MutS"/>
</dbReference>
<evidence type="ECO:0000256" key="8">
    <source>
        <dbReference type="ARBA" id="ARBA00029792"/>
    </source>
</evidence>
<dbReference type="PANTHER" id="PTHR11361:SF21">
    <property type="entry name" value="MUTS PROTEIN HOMOLOG 4"/>
    <property type="match status" value="1"/>
</dbReference>
<evidence type="ECO:0000256" key="2">
    <source>
        <dbReference type="ARBA" id="ARBA00022151"/>
    </source>
</evidence>
<dbReference type="GO" id="GO:0005634">
    <property type="term" value="C:nucleus"/>
    <property type="evidence" value="ECO:0007669"/>
    <property type="project" value="TreeGrafter"/>
</dbReference>
<dbReference type="GO" id="GO:0006298">
    <property type="term" value="P:mismatch repair"/>
    <property type="evidence" value="ECO:0007669"/>
    <property type="project" value="InterPro"/>
</dbReference>
<dbReference type="SUPFAM" id="SSF48334">
    <property type="entry name" value="DNA repair protein MutS, domain III"/>
    <property type="match status" value="1"/>
</dbReference>
<dbReference type="InterPro" id="IPR027417">
    <property type="entry name" value="P-loop_NTPase"/>
</dbReference>
<gene>
    <name evidence="13" type="ORF">B0T10DRAFT_508179</name>
</gene>
<keyword evidence="6" id="KW-0469">Meiosis</keyword>
<keyword evidence="4" id="KW-0067">ATP-binding</keyword>
<dbReference type="GO" id="GO:0005524">
    <property type="term" value="F:ATP binding"/>
    <property type="evidence" value="ECO:0007669"/>
    <property type="project" value="UniProtKB-KW"/>
</dbReference>
<dbReference type="SUPFAM" id="SSF53150">
    <property type="entry name" value="DNA repair protein MutS, domain II"/>
    <property type="match status" value="1"/>
</dbReference>
<evidence type="ECO:0000313" key="14">
    <source>
        <dbReference type="Proteomes" id="UP000777438"/>
    </source>
</evidence>
<feature type="domain" description="DNA mismatch repair proteins mutS family" evidence="12">
    <location>
        <begin position="637"/>
        <end position="828"/>
    </location>
</feature>
<evidence type="ECO:0000256" key="6">
    <source>
        <dbReference type="ARBA" id="ARBA00023254"/>
    </source>
</evidence>
<comment type="subunit">
    <text evidence="7">Heterodimer consisting of MSH2-MSH3 (MutS beta). Forms a ternary complex with MutL alpha (MLH1-PMS1).</text>
</comment>
<evidence type="ECO:0000256" key="1">
    <source>
        <dbReference type="ARBA" id="ARBA00007094"/>
    </source>
</evidence>
<dbReference type="PIRSF" id="PIRSF005813">
    <property type="entry name" value="MSH2"/>
    <property type="match status" value="1"/>
</dbReference>
<accession>A0A9P8WCF3</accession>
<evidence type="ECO:0000259" key="12">
    <source>
        <dbReference type="SMART" id="SM00534"/>
    </source>
</evidence>
<comment type="caution">
    <text evidence="13">The sequence shown here is derived from an EMBL/GenBank/DDBJ whole genome shotgun (WGS) entry which is preliminary data.</text>
</comment>
<keyword evidence="5" id="KW-0238">DNA-binding</keyword>
<dbReference type="SMART" id="SM00533">
    <property type="entry name" value="MUTSd"/>
    <property type="match status" value="1"/>
</dbReference>
<dbReference type="InterPro" id="IPR007860">
    <property type="entry name" value="DNA_mmatch_repair_MutS_con_dom"/>
</dbReference>
<dbReference type="Pfam" id="PF00488">
    <property type="entry name" value="MutS_V"/>
    <property type="match status" value="1"/>
</dbReference>
<evidence type="ECO:0000259" key="11">
    <source>
        <dbReference type="SMART" id="SM00533"/>
    </source>
</evidence>
<dbReference type="Pfam" id="PF05188">
    <property type="entry name" value="MutS_II"/>
    <property type="match status" value="1"/>
</dbReference>
<evidence type="ECO:0000256" key="10">
    <source>
        <dbReference type="SAM" id="MobiDB-lite"/>
    </source>
</evidence>
<organism evidence="13 14">
    <name type="scientific">Thelonectria olida</name>
    <dbReference type="NCBI Taxonomy" id="1576542"/>
    <lineage>
        <taxon>Eukaryota</taxon>
        <taxon>Fungi</taxon>
        <taxon>Dikarya</taxon>
        <taxon>Ascomycota</taxon>
        <taxon>Pezizomycotina</taxon>
        <taxon>Sordariomycetes</taxon>
        <taxon>Hypocreomycetidae</taxon>
        <taxon>Hypocreales</taxon>
        <taxon>Nectriaceae</taxon>
        <taxon>Thelonectria</taxon>
    </lineage>
</organism>
<reference evidence="13 14" key="1">
    <citation type="journal article" date="2021" name="Nat. Commun.">
        <title>Genetic determinants of endophytism in the Arabidopsis root mycobiome.</title>
        <authorList>
            <person name="Mesny F."/>
            <person name="Miyauchi S."/>
            <person name="Thiergart T."/>
            <person name="Pickel B."/>
            <person name="Atanasova L."/>
            <person name="Karlsson M."/>
            <person name="Huettel B."/>
            <person name="Barry K.W."/>
            <person name="Haridas S."/>
            <person name="Chen C."/>
            <person name="Bauer D."/>
            <person name="Andreopoulos W."/>
            <person name="Pangilinan J."/>
            <person name="LaButti K."/>
            <person name="Riley R."/>
            <person name="Lipzen A."/>
            <person name="Clum A."/>
            <person name="Drula E."/>
            <person name="Henrissat B."/>
            <person name="Kohler A."/>
            <person name="Grigoriev I.V."/>
            <person name="Martin F.M."/>
            <person name="Hacquard S."/>
        </authorList>
    </citation>
    <scope>NUCLEOTIDE SEQUENCE [LARGE SCALE GENOMIC DNA]</scope>
    <source>
        <strain evidence="13 14">MPI-CAGE-CH-0241</strain>
    </source>
</reference>
<sequence>MAHRPSLYPPPSRTSNRSSSVYFEGNGRQSRIESTSVPSDSRGERSHTSMSYSTTYTRSAATPRTAASRPSTVRAGTRPSTASGRKSRTGTTSSILGLTESQSIVCAVSEARGVSPAVGVALVNVSIGEVVLSQICDNQSYVKTIHKIQMSSPSRILFMATACQPNAPSTLCSLVQELVPEAQINALDRSAWSETEGLEYLQDLAFKDDIEPLKVVTQGKFYAISSFAAVMKYIQQHFSINFSPHSLRISYQPSEDTMMIDISAIQSLEVMQNLRNAKSKDSLFGLLNHTSTPMGSRMLRSNILQPPTRPESFIVPRYDALEELTTNEEMFREIRKALKLFHDVERLLTKLIIVPTSGDVQQVEEQINQVLMVKSFLEAIPELYAALQPATSPLLTKIRGLCRPEIRRHTLDMIRRTIEADVSYAKSPLDLRNQRTFAVKAGISGMLDVARQTYKELTEEIHKHVDELNDEHGFDAVLKFDNGRKYWLRLQAADFEGRSLPPVLINAVRKKDKIECQTLNLVKLNLRLSDTSNEVVIRSDAVIQGLVKELRHEAPHLFRVCESVALVDMISSFGELATTRDYVRPDITGTLALKAARHPVLDKVRYLPLVACSMLMWQTMSGNFIPNDYYATEQYCFHIVTGCNMSGKSTYIRAVALLQIMAQIGSFVPAEYAAFPMIHNIFARVSLEDNIESNLSTFSVEMREMAFILRNIDDKSLAVIDELGRATSSRDGLAIAIAMSEALVQSKASVWFATHFTDLTRVLADRPGVLNLHLASDSSITEDGLPQITMLYKATSGAIGDEEHYGINLARAIGLPQAFIQKAEDVAKDLRQKREASKRSSESTKLLARRKLILNLQEALKQARDSGSEEALPAYLARLQEEFVVRMEEVDKL</sequence>
<dbReference type="PANTHER" id="PTHR11361">
    <property type="entry name" value="DNA MISMATCH REPAIR PROTEIN MUTS FAMILY MEMBER"/>
    <property type="match status" value="1"/>
</dbReference>
<dbReference type="InterPro" id="IPR036187">
    <property type="entry name" value="DNA_mismatch_repair_MutS_sf"/>
</dbReference>
<dbReference type="SUPFAM" id="SSF52540">
    <property type="entry name" value="P-loop containing nucleoside triphosphate hydrolases"/>
    <property type="match status" value="1"/>
</dbReference>
<dbReference type="EMBL" id="JAGPYM010000004">
    <property type="protein sequence ID" value="KAH6895971.1"/>
    <property type="molecule type" value="Genomic_DNA"/>
</dbReference>
<feature type="compositionally biased region" description="Polar residues" evidence="10">
    <location>
        <begin position="27"/>
        <end position="39"/>
    </location>
</feature>
<dbReference type="GO" id="GO:0140664">
    <property type="term" value="F:ATP-dependent DNA damage sensor activity"/>
    <property type="evidence" value="ECO:0007669"/>
    <property type="project" value="InterPro"/>
</dbReference>
<dbReference type="InterPro" id="IPR036678">
    <property type="entry name" value="MutS_con_dom_sf"/>
</dbReference>
<dbReference type="Proteomes" id="UP000777438">
    <property type="component" value="Unassembled WGS sequence"/>
</dbReference>
<name>A0A9P8WCF3_9HYPO</name>
<dbReference type="Gene3D" id="3.40.50.300">
    <property type="entry name" value="P-loop containing nucleotide triphosphate hydrolases"/>
    <property type="match status" value="1"/>
</dbReference>
<dbReference type="GO" id="GO:0030983">
    <property type="term" value="F:mismatched DNA binding"/>
    <property type="evidence" value="ECO:0007669"/>
    <property type="project" value="InterPro"/>
</dbReference>
<evidence type="ECO:0000256" key="5">
    <source>
        <dbReference type="ARBA" id="ARBA00023125"/>
    </source>
</evidence>
<dbReference type="InterPro" id="IPR011184">
    <property type="entry name" value="DNA_mismatch_repair_Msh2"/>
</dbReference>
<evidence type="ECO:0000256" key="7">
    <source>
        <dbReference type="ARBA" id="ARBA00025902"/>
    </source>
</evidence>
<evidence type="ECO:0000313" key="13">
    <source>
        <dbReference type="EMBL" id="KAH6895971.1"/>
    </source>
</evidence>
<comment type="similarity">
    <text evidence="1">Belongs to the DNA mismatch repair MutS family. MSH3 subfamily.</text>
</comment>
<dbReference type="Gene3D" id="1.10.1420.10">
    <property type="match status" value="1"/>
</dbReference>
<evidence type="ECO:0000256" key="3">
    <source>
        <dbReference type="ARBA" id="ARBA00022741"/>
    </source>
</evidence>
<feature type="compositionally biased region" description="Low complexity" evidence="10">
    <location>
        <begin position="48"/>
        <end position="72"/>
    </location>
</feature>
<feature type="domain" description="DNA mismatch repair protein MutS core" evidence="11">
    <location>
        <begin position="278"/>
        <end position="604"/>
    </location>
</feature>
<feature type="compositionally biased region" description="Low complexity" evidence="10">
    <location>
        <begin position="80"/>
        <end position="93"/>
    </location>
</feature>
<dbReference type="FunFam" id="3.40.50.300:FF:000870">
    <property type="entry name" value="MutS protein homolog 4"/>
    <property type="match status" value="1"/>
</dbReference>